<organism evidence="3">
    <name type="scientific">Schistosoma curassoni</name>
    <dbReference type="NCBI Taxonomy" id="6186"/>
    <lineage>
        <taxon>Eukaryota</taxon>
        <taxon>Metazoa</taxon>
        <taxon>Spiralia</taxon>
        <taxon>Lophotrochozoa</taxon>
        <taxon>Platyhelminthes</taxon>
        <taxon>Trematoda</taxon>
        <taxon>Digenea</taxon>
        <taxon>Strigeidida</taxon>
        <taxon>Schistosomatoidea</taxon>
        <taxon>Schistosomatidae</taxon>
        <taxon>Schistosoma</taxon>
    </lineage>
</organism>
<reference evidence="1 2" key="2">
    <citation type="submission" date="2018-11" db="EMBL/GenBank/DDBJ databases">
        <authorList>
            <consortium name="Pathogen Informatics"/>
        </authorList>
    </citation>
    <scope>NUCLEOTIDE SEQUENCE [LARGE SCALE GENOMIC DNA]</scope>
    <source>
        <strain evidence="1">Dakar</strain>
        <strain evidence="2">Dakar, Senegal</strain>
    </source>
</reference>
<proteinExistence type="predicted"/>
<evidence type="ECO:0000313" key="2">
    <source>
        <dbReference type="Proteomes" id="UP000279833"/>
    </source>
</evidence>
<reference evidence="3" key="1">
    <citation type="submission" date="2016-06" db="UniProtKB">
        <authorList>
            <consortium name="WormBaseParasite"/>
        </authorList>
    </citation>
    <scope>IDENTIFICATION</scope>
</reference>
<dbReference type="GO" id="GO:0003676">
    <property type="term" value="F:nucleic acid binding"/>
    <property type="evidence" value="ECO:0007669"/>
    <property type="project" value="InterPro"/>
</dbReference>
<dbReference type="EMBL" id="UZAK01034505">
    <property type="protein sequence ID" value="VDP45182.1"/>
    <property type="molecule type" value="Genomic_DNA"/>
</dbReference>
<dbReference type="AlphaFoldDB" id="A0A183K991"/>
<dbReference type="InterPro" id="IPR036397">
    <property type="entry name" value="RNaseH_sf"/>
</dbReference>
<evidence type="ECO:0000313" key="1">
    <source>
        <dbReference type="EMBL" id="VDP45182.1"/>
    </source>
</evidence>
<protein>
    <submittedName>
        <fullName evidence="3">Exonuclease domain-containing protein</fullName>
    </submittedName>
</protein>
<evidence type="ECO:0000313" key="3">
    <source>
        <dbReference type="WBParaSite" id="SCUD_0001157401-mRNA-1"/>
    </source>
</evidence>
<dbReference type="Proteomes" id="UP000279833">
    <property type="component" value="Unassembled WGS sequence"/>
</dbReference>
<gene>
    <name evidence="1" type="ORF">SCUD_LOCUS11574</name>
</gene>
<sequence>MCVHLSYLFNFNNFFIKLRLSFFSSSKNDLFHTFLQLLIDIGINIQNAEHCSIEDARASMAIYRLVQDIWEADLLKTNKKQFLKHHSNDHSKSICYTDNCQEDKASSSSLS</sequence>
<accession>A0A183K991</accession>
<dbReference type="WBParaSite" id="SCUD_0001157401-mRNA-1">
    <property type="protein sequence ID" value="SCUD_0001157401-mRNA-1"/>
    <property type="gene ID" value="SCUD_0001157401"/>
</dbReference>
<keyword evidence="2" id="KW-1185">Reference proteome</keyword>
<dbReference type="Gene3D" id="3.30.420.10">
    <property type="entry name" value="Ribonuclease H-like superfamily/Ribonuclease H"/>
    <property type="match status" value="1"/>
</dbReference>
<name>A0A183K991_9TREM</name>